<evidence type="ECO:0000313" key="3">
    <source>
        <dbReference type="Proteomes" id="UP001500840"/>
    </source>
</evidence>
<keyword evidence="1" id="KW-0175">Coiled coil</keyword>
<evidence type="ECO:0000256" key="1">
    <source>
        <dbReference type="SAM" id="Coils"/>
    </source>
</evidence>
<name>A0ABP8NTV6_9BACT</name>
<dbReference type="RefSeq" id="WP_345327974.1">
    <property type="nucleotide sequence ID" value="NZ_BAABGA010000120.1"/>
</dbReference>
<dbReference type="Proteomes" id="UP001500840">
    <property type="component" value="Unassembled WGS sequence"/>
</dbReference>
<evidence type="ECO:0000313" key="2">
    <source>
        <dbReference type="EMBL" id="GAA4471759.1"/>
    </source>
</evidence>
<accession>A0ABP8NTV6</accession>
<proteinExistence type="predicted"/>
<feature type="coiled-coil region" evidence="1">
    <location>
        <begin position="289"/>
        <end position="332"/>
    </location>
</feature>
<protein>
    <submittedName>
        <fullName evidence="2">Uncharacterized protein</fullName>
    </submittedName>
</protein>
<gene>
    <name evidence="2" type="ORF">GCM10023156_66850</name>
</gene>
<organism evidence="2 3">
    <name type="scientific">Novipirellula rosea</name>
    <dbReference type="NCBI Taxonomy" id="1031540"/>
    <lineage>
        <taxon>Bacteria</taxon>
        <taxon>Pseudomonadati</taxon>
        <taxon>Planctomycetota</taxon>
        <taxon>Planctomycetia</taxon>
        <taxon>Pirellulales</taxon>
        <taxon>Pirellulaceae</taxon>
        <taxon>Novipirellula</taxon>
    </lineage>
</organism>
<comment type="caution">
    <text evidence="2">The sequence shown here is derived from an EMBL/GenBank/DDBJ whole genome shotgun (WGS) entry which is preliminary data.</text>
</comment>
<reference evidence="3" key="1">
    <citation type="journal article" date="2019" name="Int. J. Syst. Evol. Microbiol.">
        <title>The Global Catalogue of Microorganisms (GCM) 10K type strain sequencing project: providing services to taxonomists for standard genome sequencing and annotation.</title>
        <authorList>
            <consortium name="The Broad Institute Genomics Platform"/>
            <consortium name="The Broad Institute Genome Sequencing Center for Infectious Disease"/>
            <person name="Wu L."/>
            <person name="Ma J."/>
        </authorList>
    </citation>
    <scope>NUCLEOTIDE SEQUENCE [LARGE SCALE GENOMIC DNA]</scope>
    <source>
        <strain evidence="3">JCM 17759</strain>
    </source>
</reference>
<sequence length="344" mass="37444">MNRWFTVALGITLFASHVYIDSVGADEVQPKDATATDLLLVVGAGGNDEYAAEFAETADQWKRHVESTSVKLHQIGDSTSSGTPDREQLKSWIAEADRVTSAPLWIVLIGHGTFAQNVAKFNLRGPDVSATELAEWIKPLDRPLVIVNGASASGPFINALSAPGRVIVTATQSGSEQNYARFGRYFAEAIGSLDADLDHDDEVSVQEAFLKANAAVKEFYDTEARISSEHALIDDNGDGLGTSFKAFRGNTPSIAAKPDTQLDGRRAAKMTLFAAVNQAPLSPEERQRRDTIESEIETLQSEKATMAETAYYERLESLMLRLAKIYQAAEERQSTSKEATKSVP</sequence>
<dbReference type="EMBL" id="BAABGA010000120">
    <property type="protein sequence ID" value="GAA4471759.1"/>
    <property type="molecule type" value="Genomic_DNA"/>
</dbReference>
<keyword evidence="3" id="KW-1185">Reference proteome</keyword>